<dbReference type="InterPro" id="IPR051938">
    <property type="entry name" value="Apopto_cytoskel_mod"/>
</dbReference>
<dbReference type="PATRIC" id="fig|1173027.3.peg.6485"/>
<keyword evidence="3" id="KW-0472">Membrane</keyword>
<evidence type="ECO:0000256" key="3">
    <source>
        <dbReference type="SAM" id="Phobius"/>
    </source>
</evidence>
<keyword evidence="3" id="KW-1133">Transmembrane helix</keyword>
<feature type="transmembrane region" description="Helical" evidence="3">
    <location>
        <begin position="128"/>
        <end position="150"/>
    </location>
</feature>
<feature type="domain" description="J" evidence="4">
    <location>
        <begin position="19"/>
        <end position="85"/>
    </location>
</feature>
<dbReference type="HOGENOM" id="CLU_091338_1_0_3"/>
<dbReference type="PROSITE" id="PS00636">
    <property type="entry name" value="DNAJ_1"/>
    <property type="match status" value="1"/>
</dbReference>
<evidence type="ECO:0000313" key="5">
    <source>
        <dbReference type="EMBL" id="AFZ21466.1"/>
    </source>
</evidence>
<dbReference type="EMBL" id="CP003630">
    <property type="protein sequence ID" value="AFZ21466.1"/>
    <property type="molecule type" value="Genomic_DNA"/>
</dbReference>
<keyword evidence="1" id="KW-0143">Chaperone</keyword>
<reference evidence="5 6" key="1">
    <citation type="submission" date="2012-06" db="EMBL/GenBank/DDBJ databases">
        <title>Finished chromosome of genome of Microcoleus sp. PCC 7113.</title>
        <authorList>
            <consortium name="US DOE Joint Genome Institute"/>
            <person name="Gugger M."/>
            <person name="Coursin T."/>
            <person name="Rippka R."/>
            <person name="Tandeau De Marsac N."/>
            <person name="Huntemann M."/>
            <person name="Wei C.-L."/>
            <person name="Han J."/>
            <person name="Detter J.C."/>
            <person name="Han C."/>
            <person name="Tapia R."/>
            <person name="Chen A."/>
            <person name="Kyrpides N."/>
            <person name="Mavromatis K."/>
            <person name="Markowitz V."/>
            <person name="Szeto E."/>
            <person name="Ivanova N."/>
            <person name="Pagani I."/>
            <person name="Pati A."/>
            <person name="Goodwin L."/>
            <person name="Nordberg H.P."/>
            <person name="Cantor M.N."/>
            <person name="Hua S.X."/>
            <person name="Woyke T."/>
            <person name="Kerfeld C.A."/>
        </authorList>
    </citation>
    <scope>NUCLEOTIDE SEQUENCE [LARGE SCALE GENOMIC DNA]</scope>
    <source>
        <strain evidence="5 6">PCC 7113</strain>
    </source>
</reference>
<keyword evidence="6" id="KW-1185">Reference proteome</keyword>
<dbReference type="SMART" id="SM00271">
    <property type="entry name" value="DnaJ"/>
    <property type="match status" value="1"/>
</dbReference>
<sequence length="212" mass="23383">MAQDRVRQKLRNGVTQNPNYYLLMGLHPSASPIEIRRAYRELSKRYHPDTTTLPTDTATQKFQQLNEAYATLSNPERRVAYDQTIGYSRLNVIQAPANLNIPVSQKRPTYSSSAYLDPTDRPLSAGEIFALFILGLTFVGCILLAIAIGLTRGDSAFHPVSGSNSKISPSQQQPSPHRVLAPSNLKSEPPLEQALVKIQTPTIPKSPSADPF</sequence>
<keyword evidence="3" id="KW-0812">Transmembrane</keyword>
<protein>
    <submittedName>
        <fullName evidence="5">DnaJ-class molecular chaperone with C-terminal Zn finger domain</fullName>
    </submittedName>
</protein>
<organism evidence="5 6">
    <name type="scientific">Allocoleopsis franciscana PCC 7113</name>
    <dbReference type="NCBI Taxonomy" id="1173027"/>
    <lineage>
        <taxon>Bacteria</taxon>
        <taxon>Bacillati</taxon>
        <taxon>Cyanobacteriota</taxon>
        <taxon>Cyanophyceae</taxon>
        <taxon>Coleofasciculales</taxon>
        <taxon>Coleofasciculaceae</taxon>
        <taxon>Allocoleopsis</taxon>
        <taxon>Allocoleopsis franciscana</taxon>
    </lineage>
</organism>
<dbReference type="KEGG" id="mic:Mic7113_5853"/>
<evidence type="ECO:0000256" key="2">
    <source>
        <dbReference type="SAM" id="MobiDB-lite"/>
    </source>
</evidence>
<dbReference type="Gene3D" id="1.10.287.110">
    <property type="entry name" value="DnaJ domain"/>
    <property type="match status" value="1"/>
</dbReference>
<feature type="region of interest" description="Disordered" evidence="2">
    <location>
        <begin position="159"/>
        <end position="188"/>
    </location>
</feature>
<name>K9WNT2_9CYAN</name>
<dbReference type="eggNOG" id="COG0484">
    <property type="taxonomic scope" value="Bacteria"/>
</dbReference>
<dbReference type="InterPro" id="IPR018253">
    <property type="entry name" value="DnaJ_domain_CS"/>
</dbReference>
<evidence type="ECO:0000313" key="6">
    <source>
        <dbReference type="Proteomes" id="UP000010471"/>
    </source>
</evidence>
<evidence type="ECO:0000259" key="4">
    <source>
        <dbReference type="PROSITE" id="PS50076"/>
    </source>
</evidence>
<dbReference type="PANTHER" id="PTHR44145">
    <property type="entry name" value="DNAJ HOMOLOG SUBFAMILY A MEMBER 3, MITOCHONDRIAL"/>
    <property type="match status" value="1"/>
</dbReference>
<gene>
    <name evidence="5" type="ORF">Mic7113_5853</name>
</gene>
<dbReference type="InterPro" id="IPR001623">
    <property type="entry name" value="DnaJ_domain"/>
</dbReference>
<dbReference type="Pfam" id="PF00226">
    <property type="entry name" value="DnaJ"/>
    <property type="match status" value="1"/>
</dbReference>
<dbReference type="CDD" id="cd06257">
    <property type="entry name" value="DnaJ"/>
    <property type="match status" value="1"/>
</dbReference>
<dbReference type="PROSITE" id="PS50076">
    <property type="entry name" value="DNAJ_2"/>
    <property type="match status" value="1"/>
</dbReference>
<accession>K9WNT2</accession>
<dbReference type="PANTHER" id="PTHR44145:SF3">
    <property type="entry name" value="DNAJ HOMOLOG SUBFAMILY A MEMBER 3, MITOCHONDRIAL"/>
    <property type="match status" value="1"/>
</dbReference>
<dbReference type="Proteomes" id="UP000010471">
    <property type="component" value="Chromosome"/>
</dbReference>
<proteinExistence type="predicted"/>
<evidence type="ECO:0000256" key="1">
    <source>
        <dbReference type="ARBA" id="ARBA00023186"/>
    </source>
</evidence>
<dbReference type="PRINTS" id="PR00625">
    <property type="entry name" value="JDOMAIN"/>
</dbReference>
<dbReference type="STRING" id="1173027.Mic7113_5853"/>
<dbReference type="AlphaFoldDB" id="K9WNT2"/>
<dbReference type="InterPro" id="IPR036869">
    <property type="entry name" value="J_dom_sf"/>
</dbReference>
<dbReference type="SUPFAM" id="SSF46565">
    <property type="entry name" value="Chaperone J-domain"/>
    <property type="match status" value="1"/>
</dbReference>